<sequence>MLFYLLIYLLLSSQEVHTRFAPTEINEPGVSMFSIAAFCPFHISGIVVASDGTMLIFDKGILISQLIHQRGSLSNLDADKFSTPSIYLSDH</sequence>
<feature type="signal peptide" evidence="1">
    <location>
        <begin position="1"/>
        <end position="18"/>
    </location>
</feature>
<keyword evidence="3" id="KW-1185">Reference proteome</keyword>
<evidence type="ECO:0000313" key="2">
    <source>
        <dbReference type="EMBL" id="PQQ15642.1"/>
    </source>
</evidence>
<reference evidence="2 3" key="1">
    <citation type="submission" date="2018-02" db="EMBL/GenBank/DDBJ databases">
        <title>Draft genome of wild Prunus yedoensis var. nudiflora.</title>
        <authorList>
            <person name="Baek S."/>
            <person name="Kim J.-H."/>
            <person name="Choi K."/>
            <person name="Kim G.-B."/>
            <person name="Cho A."/>
            <person name="Jang H."/>
            <person name="Shin C.-H."/>
            <person name="Yu H.-J."/>
            <person name="Mun J.-H."/>
        </authorList>
    </citation>
    <scope>NUCLEOTIDE SEQUENCE [LARGE SCALE GENOMIC DNA]</scope>
    <source>
        <strain evidence="3">cv. Jeju island</strain>
        <tissue evidence="2">Leaf</tissue>
    </source>
</reference>
<comment type="caution">
    <text evidence="2">The sequence shown here is derived from an EMBL/GenBank/DDBJ whole genome shotgun (WGS) entry which is preliminary data.</text>
</comment>
<name>A0A314Z2Y9_PRUYE</name>
<protein>
    <submittedName>
        <fullName evidence="2">Uncharacterized protein</fullName>
    </submittedName>
</protein>
<organism evidence="2 3">
    <name type="scientific">Prunus yedoensis var. nudiflora</name>
    <dbReference type="NCBI Taxonomy" id="2094558"/>
    <lineage>
        <taxon>Eukaryota</taxon>
        <taxon>Viridiplantae</taxon>
        <taxon>Streptophyta</taxon>
        <taxon>Embryophyta</taxon>
        <taxon>Tracheophyta</taxon>
        <taxon>Spermatophyta</taxon>
        <taxon>Magnoliopsida</taxon>
        <taxon>eudicotyledons</taxon>
        <taxon>Gunneridae</taxon>
        <taxon>Pentapetalae</taxon>
        <taxon>rosids</taxon>
        <taxon>fabids</taxon>
        <taxon>Rosales</taxon>
        <taxon>Rosaceae</taxon>
        <taxon>Amygdaloideae</taxon>
        <taxon>Amygdaleae</taxon>
        <taxon>Prunus</taxon>
    </lineage>
</organism>
<accession>A0A314Z2Y9</accession>
<feature type="chain" id="PRO_5016326628" evidence="1">
    <location>
        <begin position="19"/>
        <end position="91"/>
    </location>
</feature>
<proteinExistence type="predicted"/>
<keyword evidence="1" id="KW-0732">Signal</keyword>
<evidence type="ECO:0000256" key="1">
    <source>
        <dbReference type="SAM" id="SignalP"/>
    </source>
</evidence>
<dbReference type="EMBL" id="PJQY01000225">
    <property type="protein sequence ID" value="PQQ15642.1"/>
    <property type="molecule type" value="Genomic_DNA"/>
</dbReference>
<evidence type="ECO:0000313" key="3">
    <source>
        <dbReference type="Proteomes" id="UP000250321"/>
    </source>
</evidence>
<dbReference type="Proteomes" id="UP000250321">
    <property type="component" value="Unassembled WGS sequence"/>
</dbReference>
<gene>
    <name evidence="2" type="ORF">Pyn_00893</name>
</gene>
<dbReference type="AlphaFoldDB" id="A0A314Z2Y9"/>